<organism evidence="1 2">
    <name type="scientific">Lithospermum erythrorhizon</name>
    <name type="common">Purple gromwell</name>
    <name type="synonym">Lithospermum officinale var. erythrorhizon</name>
    <dbReference type="NCBI Taxonomy" id="34254"/>
    <lineage>
        <taxon>Eukaryota</taxon>
        <taxon>Viridiplantae</taxon>
        <taxon>Streptophyta</taxon>
        <taxon>Embryophyta</taxon>
        <taxon>Tracheophyta</taxon>
        <taxon>Spermatophyta</taxon>
        <taxon>Magnoliopsida</taxon>
        <taxon>eudicotyledons</taxon>
        <taxon>Gunneridae</taxon>
        <taxon>Pentapetalae</taxon>
        <taxon>asterids</taxon>
        <taxon>lamiids</taxon>
        <taxon>Boraginales</taxon>
        <taxon>Boraginaceae</taxon>
        <taxon>Boraginoideae</taxon>
        <taxon>Lithospermeae</taxon>
        <taxon>Lithospermum</taxon>
    </lineage>
</organism>
<dbReference type="EMBL" id="BAABME010002865">
    <property type="protein sequence ID" value="GAA0156450.1"/>
    <property type="molecule type" value="Genomic_DNA"/>
</dbReference>
<keyword evidence="2" id="KW-1185">Reference proteome</keyword>
<proteinExistence type="predicted"/>
<reference evidence="1 2" key="1">
    <citation type="submission" date="2024-01" db="EMBL/GenBank/DDBJ databases">
        <title>The complete chloroplast genome sequence of Lithospermum erythrorhizon: insights into the phylogenetic relationship among Boraginaceae species and the maternal lineages of purple gromwells.</title>
        <authorList>
            <person name="Okada T."/>
            <person name="Watanabe K."/>
        </authorList>
    </citation>
    <scope>NUCLEOTIDE SEQUENCE [LARGE SCALE GENOMIC DNA]</scope>
</reference>
<dbReference type="Proteomes" id="UP001454036">
    <property type="component" value="Unassembled WGS sequence"/>
</dbReference>
<accession>A0AAV3PYW2</accession>
<evidence type="ECO:0000313" key="2">
    <source>
        <dbReference type="Proteomes" id="UP001454036"/>
    </source>
</evidence>
<protein>
    <submittedName>
        <fullName evidence="1">Uncharacterized protein</fullName>
    </submittedName>
</protein>
<gene>
    <name evidence="1" type="ORF">LIER_13950</name>
</gene>
<dbReference type="AlphaFoldDB" id="A0AAV3PYW2"/>
<sequence length="180" mass="20240">MVVSANLDVEHIMGKEEALIELGIIGDVERALAGCSVLELLVKTPLIVTYIPLIEYLQCGEFSSETNKISLEEINNLKIGTAMFSDVQVEHVVEMDIIIEFIMIIKSNKNPGDVKGNRRQLVVTDGALGRDFSLDPEIECHTRTHWKWRRVWTIYLINSNNKVISSTEISNNKVISGSRN</sequence>
<name>A0AAV3PYW2_LITER</name>
<evidence type="ECO:0000313" key="1">
    <source>
        <dbReference type="EMBL" id="GAA0156450.1"/>
    </source>
</evidence>
<comment type="caution">
    <text evidence="1">The sequence shown here is derived from an EMBL/GenBank/DDBJ whole genome shotgun (WGS) entry which is preliminary data.</text>
</comment>